<organism evidence="1 3">
    <name type="scientific">Fomitopsis schrenkii</name>
    <name type="common">Brown rot fungus</name>
    <dbReference type="NCBI Taxonomy" id="2126942"/>
    <lineage>
        <taxon>Eukaryota</taxon>
        <taxon>Fungi</taxon>
        <taxon>Dikarya</taxon>
        <taxon>Basidiomycota</taxon>
        <taxon>Agaricomycotina</taxon>
        <taxon>Agaricomycetes</taxon>
        <taxon>Polyporales</taxon>
        <taxon>Fomitopsis</taxon>
    </lineage>
</organism>
<feature type="non-terminal residue" evidence="1">
    <location>
        <position position="1"/>
    </location>
</feature>
<sequence length="109" mass="12086">SQGTTNLLNAARKCNRERSGTGVVGNEGMGVTAPATYSETLHRVIIAVRCAVYKRPFNMVADPPYIHELQLLLPNIRVPAPITVQRDVERLYEGTASLVTAYFKVRQFP</sequence>
<evidence type="ECO:0000313" key="2">
    <source>
        <dbReference type="EMBL" id="EPS98930.1"/>
    </source>
</evidence>
<dbReference type="OrthoDB" id="2794314at2759"/>
<reference evidence="1" key="2">
    <citation type="submission" date="2013-06" db="EMBL/GenBank/DDBJ databases">
        <authorList>
            <consortium name="DOE Joint Genome Institute"/>
            <person name="Riley R."/>
            <person name="Floudas D."/>
            <person name="Binder M."/>
            <person name="Barry K."/>
            <person name="Blanchette R.A."/>
            <person name="Henrissat B."/>
            <person name="Martinez A.T."/>
            <person name="Otillar R."/>
            <person name="Spatafora J.W."/>
            <person name="Yadav J.S."/>
            <person name="Aerts A."/>
            <person name="Benoit I."/>
            <person name="Boyd A."/>
            <person name="Carlson A."/>
            <person name="Copeland A."/>
            <person name="Coutinho P.M."/>
            <person name="De Vries R.P."/>
            <person name="Ferreira P."/>
            <person name="Findley K."/>
            <person name="Foster B."/>
            <person name="Gaskell J."/>
            <person name="Glotzer D."/>
            <person name="Gorecki P."/>
            <person name="Heitman J."/>
            <person name="Hesse C."/>
            <person name="Hori C."/>
            <person name="Igarashi K."/>
            <person name="Jurgens J.A."/>
            <person name="Kallen N."/>
            <person name="Kersten P."/>
            <person name="Kohler A."/>
            <person name="Kues U."/>
            <person name="Kumar T.K."/>
            <person name="Kuo A."/>
            <person name="LaButti K."/>
            <person name="Larrondo L.F."/>
            <person name="Lindquist E."/>
            <person name="Ling A."/>
            <person name="Lombard V."/>
            <person name="Lucas S."/>
            <person name="Lundell T."/>
            <person name="Martin R."/>
            <person name="McLaughlin D.J."/>
            <person name="Morgenstern I."/>
            <person name="Morin E."/>
            <person name="Murat C."/>
            <person name="Nagy L.G."/>
            <person name="Nolan M."/>
            <person name="Ohm R.A."/>
            <person name="Patyshakuliyeva A."/>
            <person name="Rokas A."/>
            <person name="Ruiz-Duenas F.J."/>
            <person name="Sabat G."/>
            <person name="Salamov A."/>
            <person name="Samejima M."/>
            <person name="Schmutz J."/>
            <person name="Slot J.C."/>
            <person name="St John F."/>
            <person name="Stenlid J."/>
            <person name="Sun H."/>
            <person name="Sun S."/>
            <person name="Syed K."/>
            <person name="Tsang A."/>
            <person name="Wiebenga A."/>
            <person name="Young D."/>
            <person name="Pisabarro A."/>
            <person name="Eastwood D.C."/>
            <person name="Martin F."/>
            <person name="Cullen D."/>
            <person name="Hibbett D.S."/>
            <person name="Grigoriev I.V."/>
        </authorList>
    </citation>
    <scope>NUCLEOTIDE SEQUENCE</scope>
    <source>
        <strain evidence="1">FP-58527 SS1</strain>
    </source>
</reference>
<dbReference type="Proteomes" id="UP000015241">
    <property type="component" value="Unassembled WGS sequence"/>
</dbReference>
<name>S8FKT4_FOMSC</name>
<dbReference type="EMBL" id="KE504161">
    <property type="protein sequence ID" value="EPS98930.1"/>
    <property type="molecule type" value="Genomic_DNA"/>
</dbReference>
<dbReference type="HOGENOM" id="CLU_156030_0_0_1"/>
<evidence type="ECO:0000313" key="1">
    <source>
        <dbReference type="EMBL" id="EPS98929.1"/>
    </source>
</evidence>
<dbReference type="EMBL" id="KE504161">
    <property type="protein sequence ID" value="EPS98929.1"/>
    <property type="molecule type" value="Genomic_DNA"/>
</dbReference>
<proteinExistence type="predicted"/>
<keyword evidence="3" id="KW-1185">Reference proteome</keyword>
<dbReference type="eggNOG" id="ENOG502T1V8">
    <property type="taxonomic scope" value="Eukaryota"/>
</dbReference>
<reference evidence="1 3" key="1">
    <citation type="journal article" date="2012" name="Science">
        <title>The Paleozoic origin of enzymatic lignin decomposition reconstructed from 31 fungal genomes.</title>
        <authorList>
            <person name="Floudas D."/>
            <person name="Binder M."/>
            <person name="Riley R."/>
            <person name="Barry K."/>
            <person name="Blanchette R.A."/>
            <person name="Henrissat B."/>
            <person name="Martinez A.T."/>
            <person name="Otillar R."/>
            <person name="Spatafora J.W."/>
            <person name="Yadav J.S."/>
            <person name="Aerts A."/>
            <person name="Benoit I."/>
            <person name="Boyd A."/>
            <person name="Carlson A."/>
            <person name="Copeland A."/>
            <person name="Coutinho P.M."/>
            <person name="de Vries R.P."/>
            <person name="Ferreira P."/>
            <person name="Findley K."/>
            <person name="Foster B."/>
            <person name="Gaskell J."/>
            <person name="Glotzer D."/>
            <person name="Gorecki P."/>
            <person name="Heitman J."/>
            <person name="Hesse C."/>
            <person name="Hori C."/>
            <person name="Igarashi K."/>
            <person name="Jurgens J.A."/>
            <person name="Kallen N."/>
            <person name="Kersten P."/>
            <person name="Kohler A."/>
            <person name="Kuees U."/>
            <person name="Kumar T.K.A."/>
            <person name="Kuo A."/>
            <person name="LaButti K."/>
            <person name="Larrondo L.F."/>
            <person name="Lindquist E."/>
            <person name="Ling A."/>
            <person name="Lombard V."/>
            <person name="Lucas S."/>
            <person name="Lundell T."/>
            <person name="Martin R."/>
            <person name="McLaughlin D.J."/>
            <person name="Morgenstern I."/>
            <person name="Morin E."/>
            <person name="Murat C."/>
            <person name="Nagy L.G."/>
            <person name="Nolan M."/>
            <person name="Ohm R.A."/>
            <person name="Patyshakuliyeva A."/>
            <person name="Rokas A."/>
            <person name="Ruiz-Duenas F.J."/>
            <person name="Sabat G."/>
            <person name="Salamov A."/>
            <person name="Samejima M."/>
            <person name="Schmutz J."/>
            <person name="Slot J.C."/>
            <person name="St John F."/>
            <person name="Stenlid J."/>
            <person name="Sun H."/>
            <person name="Sun S."/>
            <person name="Syed K."/>
            <person name="Tsang A."/>
            <person name="Wiebenga A."/>
            <person name="Young D."/>
            <person name="Pisabarro A."/>
            <person name="Eastwood D.C."/>
            <person name="Martin F."/>
            <person name="Cullen D."/>
            <person name="Grigoriev I.V."/>
            <person name="Hibbett D.S."/>
        </authorList>
    </citation>
    <scope>NUCLEOTIDE SEQUENCE</scope>
    <source>
        <strain evidence="3">FP-58527</strain>
        <strain evidence="1">FP-58527 SS1</strain>
    </source>
</reference>
<dbReference type="AlphaFoldDB" id="S8FKT4"/>
<gene>
    <name evidence="2" type="ORF">FOMPIDRAFT_1125450</name>
    <name evidence="1" type="ORF">FOMPIDRAFT_56793</name>
</gene>
<protein>
    <submittedName>
        <fullName evidence="1">Uncharacterized protein</fullName>
    </submittedName>
</protein>
<evidence type="ECO:0000313" key="3">
    <source>
        <dbReference type="Proteomes" id="UP000015241"/>
    </source>
</evidence>
<accession>S8FKT4</accession>